<accession>A0A1H6VRM2</accession>
<evidence type="ECO:0000256" key="1">
    <source>
        <dbReference type="SAM" id="Phobius"/>
    </source>
</evidence>
<dbReference type="EMBL" id="FNYD01000003">
    <property type="protein sequence ID" value="SEJ07283.1"/>
    <property type="molecule type" value="Genomic_DNA"/>
</dbReference>
<feature type="transmembrane region" description="Helical" evidence="1">
    <location>
        <begin position="151"/>
        <end position="172"/>
    </location>
</feature>
<evidence type="ECO:0000313" key="3">
    <source>
        <dbReference type="Proteomes" id="UP000199379"/>
    </source>
</evidence>
<dbReference type="AlphaFoldDB" id="A0A1H6VRM2"/>
<gene>
    <name evidence="2" type="ORF">SAMN05444007_103264</name>
</gene>
<feature type="transmembrane region" description="Helical" evidence="1">
    <location>
        <begin position="109"/>
        <end position="130"/>
    </location>
</feature>
<feature type="transmembrane region" description="Helical" evidence="1">
    <location>
        <begin position="76"/>
        <end position="103"/>
    </location>
</feature>
<keyword evidence="1" id="KW-0812">Transmembrane</keyword>
<sequence length="181" mass="20427">MTRDRCAVDWYTSIFELIDMRSFSNLWFWIALAVVWSSASHWVLGVPFDVVLRARRAGGQAEADMNDIARVHVNRLLYIVDVAGPWLLAFVSFLLTGLAMLGFYYGIEFAQAVFLLGFPMTLVGLVQLRAARRIRGEGMQGEDLARSLARCRLYTQIIGMVSIFFTALWGMYQNMSIGVLG</sequence>
<protein>
    <recommendedName>
        <fullName evidence="4">Component of SufBCD complex</fullName>
    </recommendedName>
</protein>
<evidence type="ECO:0000313" key="2">
    <source>
        <dbReference type="EMBL" id="SEJ07283.1"/>
    </source>
</evidence>
<dbReference type="STRING" id="1227549.SAMN05444007_103264"/>
<name>A0A1H6VRM2_9RHOB</name>
<reference evidence="2 3" key="1">
    <citation type="submission" date="2016-10" db="EMBL/GenBank/DDBJ databases">
        <authorList>
            <person name="de Groot N.N."/>
        </authorList>
    </citation>
    <scope>NUCLEOTIDE SEQUENCE [LARGE SCALE GENOMIC DNA]</scope>
    <source>
        <strain evidence="2 3">DSM 29340</strain>
    </source>
</reference>
<keyword evidence="3" id="KW-1185">Reference proteome</keyword>
<organism evidence="2 3">
    <name type="scientific">Cribrihabitans marinus</name>
    <dbReference type="NCBI Taxonomy" id="1227549"/>
    <lineage>
        <taxon>Bacteria</taxon>
        <taxon>Pseudomonadati</taxon>
        <taxon>Pseudomonadota</taxon>
        <taxon>Alphaproteobacteria</taxon>
        <taxon>Rhodobacterales</taxon>
        <taxon>Paracoccaceae</taxon>
        <taxon>Cribrihabitans</taxon>
    </lineage>
</organism>
<keyword evidence="1" id="KW-0472">Membrane</keyword>
<proteinExistence type="predicted"/>
<evidence type="ECO:0008006" key="4">
    <source>
        <dbReference type="Google" id="ProtNLM"/>
    </source>
</evidence>
<feature type="transmembrane region" description="Helical" evidence="1">
    <location>
        <begin position="26"/>
        <end position="46"/>
    </location>
</feature>
<keyword evidence="1" id="KW-1133">Transmembrane helix</keyword>
<dbReference type="Proteomes" id="UP000199379">
    <property type="component" value="Unassembled WGS sequence"/>
</dbReference>